<feature type="transmembrane region" description="Helical" evidence="1">
    <location>
        <begin position="9"/>
        <end position="30"/>
    </location>
</feature>
<dbReference type="HOGENOM" id="CLU_2965585_0_0_1"/>
<dbReference type="EMBL" id="CM001881">
    <property type="protein sequence ID" value="EOY20819.1"/>
    <property type="molecule type" value="Genomic_DNA"/>
</dbReference>
<evidence type="ECO:0000256" key="1">
    <source>
        <dbReference type="SAM" id="Phobius"/>
    </source>
</evidence>
<proteinExistence type="predicted"/>
<protein>
    <submittedName>
        <fullName evidence="2">Uncharacterized protein</fullName>
    </submittedName>
</protein>
<dbReference type="Gramene" id="EOY20819">
    <property type="protein sequence ID" value="EOY20819"/>
    <property type="gene ID" value="TCM_012161"/>
</dbReference>
<evidence type="ECO:0000313" key="2">
    <source>
        <dbReference type="EMBL" id="EOY20819.1"/>
    </source>
</evidence>
<keyword evidence="3" id="KW-1185">Reference proteome</keyword>
<dbReference type="InParanoid" id="A0A061G1A8"/>
<sequence>MERKNFGKYGIRLVGVIFNLAMISLCWHWYVDGRRFRQANNIFSIVSSTAPRIQEKVVI</sequence>
<keyword evidence="1" id="KW-0472">Membrane</keyword>
<evidence type="ECO:0000313" key="3">
    <source>
        <dbReference type="Proteomes" id="UP000026915"/>
    </source>
</evidence>
<organism evidence="2 3">
    <name type="scientific">Theobroma cacao</name>
    <name type="common">Cacao</name>
    <name type="synonym">Cocoa</name>
    <dbReference type="NCBI Taxonomy" id="3641"/>
    <lineage>
        <taxon>Eukaryota</taxon>
        <taxon>Viridiplantae</taxon>
        <taxon>Streptophyta</taxon>
        <taxon>Embryophyta</taxon>
        <taxon>Tracheophyta</taxon>
        <taxon>Spermatophyta</taxon>
        <taxon>Magnoliopsida</taxon>
        <taxon>eudicotyledons</taxon>
        <taxon>Gunneridae</taxon>
        <taxon>Pentapetalae</taxon>
        <taxon>rosids</taxon>
        <taxon>malvids</taxon>
        <taxon>Malvales</taxon>
        <taxon>Malvaceae</taxon>
        <taxon>Byttnerioideae</taxon>
        <taxon>Theobroma</taxon>
    </lineage>
</organism>
<accession>A0A061G1A8</accession>
<name>A0A061G1A8_THECC</name>
<keyword evidence="1" id="KW-0812">Transmembrane</keyword>
<gene>
    <name evidence="2" type="ORF">TCM_012161</name>
</gene>
<reference evidence="2 3" key="1">
    <citation type="journal article" date="2013" name="Genome Biol.">
        <title>The genome sequence of the most widely cultivated cacao type and its use to identify candidate genes regulating pod color.</title>
        <authorList>
            <person name="Motamayor J.C."/>
            <person name="Mockaitis K."/>
            <person name="Schmutz J."/>
            <person name="Haiminen N."/>
            <person name="Iii D.L."/>
            <person name="Cornejo O."/>
            <person name="Findley S.D."/>
            <person name="Zheng P."/>
            <person name="Utro F."/>
            <person name="Royaert S."/>
            <person name="Saski C."/>
            <person name="Jenkins J."/>
            <person name="Podicheti R."/>
            <person name="Zhao M."/>
            <person name="Scheffler B.E."/>
            <person name="Stack J.C."/>
            <person name="Feltus F.A."/>
            <person name="Mustiga G.M."/>
            <person name="Amores F."/>
            <person name="Phillips W."/>
            <person name="Marelli J.P."/>
            <person name="May G.D."/>
            <person name="Shapiro H."/>
            <person name="Ma J."/>
            <person name="Bustamante C.D."/>
            <person name="Schnell R.J."/>
            <person name="Main D."/>
            <person name="Gilbert D."/>
            <person name="Parida L."/>
            <person name="Kuhn D.N."/>
        </authorList>
    </citation>
    <scope>NUCLEOTIDE SEQUENCE [LARGE SCALE GENOMIC DNA]</scope>
    <source>
        <strain evidence="3">cv. Matina 1-6</strain>
    </source>
</reference>
<keyword evidence="1" id="KW-1133">Transmembrane helix</keyword>
<dbReference type="Proteomes" id="UP000026915">
    <property type="component" value="Chromosome 3"/>
</dbReference>
<dbReference type="AlphaFoldDB" id="A0A061G1A8"/>